<sequence>MLHNTGPYGPNDGQLNMGTPVNMSQIPGTSIAHNINNFNKITQPPPQSPGGQFLLPDYTNYGQLPPNMNAQMHQFQGYHHMGFHQNFPSQTHPIHPNVHWNNGMLPMNLNLQSEHSSNIDSFHQNLEKRHSETSIIKEHPNSKVMPLNIPHIQTKAFHKQGNAVDTYFNDIHSSFYDSNLDLRVRNHEKIHIDETRRKSLENTVKLIENILINTTTSKREAQTNKQDTKQANITPNRQTMTSSSTVDIKSIYNLEPTMLSKQTVNHVDKQEYNLQPTKQTVNAQDLNFNIEKIHQDRKLIIDNLRNDMNSTKSIIEENKHKDISNNLLTRYAEFQHSKSVYKKDNPYTESALQEKPVFTSNKYIQRNDKQFINHKSSEENIKHFSDNKTLQEKHVDHEEIPLQKRAINFTSNKYIQENNNSFTNNNNTSREVTDTSDNKNLEEKAIHLSSSKDLHENYTKNTNDKYLHENDNAITTTKSSLDNVNQFVKNSLQEKPVLAIDHKTLQESNYLTDNMKINNTEKNNDKAIQDVLFGSTLDSSEPIKIRKLGSKTEEILNTIQRRINETTKKSVTTKNTSELIELSDIVPNHDSDTLEDMEMDVPETDETQAEYNPLDDSHDSEHTEEDIKPNINDISRSSQIIAKVDVKIENNVEDGDVGDPFLKDMHGVLRDSAEVNCDIIDMEKSLEEAKEAIKNGRTTSPYYECPNCNLLLKNPKRFLIHAKWHTFGLTQALKEEMRREKEMRRHERREARVIKHMNSKEVTEQVNVSGKLFPCIECDKVFSTKGSMKNHKQRFHPPRPRDCRICHTKITGWNAMRAHMATHVIQTSEGYQCTECPKNFKYMHSLVKHKGTHMEKTHPCPECPKMFGSAILVKMHMKSHERVQRGATFRCTYCGKGFFESYNLAVHERTHRNERPFSCDICNTSFGTKSSLKRHLKVSHNALKPFECPQCHRCFVSAAIRDRHLSRNHGKPEDFKFPCELCPCKYLKLKDLQKHEYKVHPKQTLSKRKRKPRTPKLKKIQMDEDDCSD</sequence>
<protein>
    <submittedName>
        <fullName evidence="1">Uncharacterized protein</fullName>
    </submittedName>
</protein>
<reference evidence="1 2" key="1">
    <citation type="journal article" date="2021" name="Front. Genet.">
        <title>Chromosome-Level Genome Assembly Reveals Significant Gene Expansion in the Toll and IMD Signaling Pathways of Dendrolimus kikuchii.</title>
        <authorList>
            <person name="Zhou J."/>
            <person name="Wu P."/>
            <person name="Xiong Z."/>
            <person name="Liu N."/>
            <person name="Zhao N."/>
            <person name="Ji M."/>
            <person name="Qiu Y."/>
            <person name="Yang B."/>
        </authorList>
    </citation>
    <scope>NUCLEOTIDE SEQUENCE [LARGE SCALE GENOMIC DNA]</scope>
    <source>
        <strain evidence="1">Ann1</strain>
    </source>
</reference>
<evidence type="ECO:0000313" key="2">
    <source>
        <dbReference type="Proteomes" id="UP000824533"/>
    </source>
</evidence>
<accession>A0ACC1DH71</accession>
<keyword evidence="2" id="KW-1185">Reference proteome</keyword>
<dbReference type="EMBL" id="CM034388">
    <property type="protein sequence ID" value="KAJ0182998.1"/>
    <property type="molecule type" value="Genomic_DNA"/>
</dbReference>
<organism evidence="1 2">
    <name type="scientific">Dendrolimus kikuchii</name>
    <dbReference type="NCBI Taxonomy" id="765133"/>
    <lineage>
        <taxon>Eukaryota</taxon>
        <taxon>Metazoa</taxon>
        <taxon>Ecdysozoa</taxon>
        <taxon>Arthropoda</taxon>
        <taxon>Hexapoda</taxon>
        <taxon>Insecta</taxon>
        <taxon>Pterygota</taxon>
        <taxon>Neoptera</taxon>
        <taxon>Endopterygota</taxon>
        <taxon>Lepidoptera</taxon>
        <taxon>Glossata</taxon>
        <taxon>Ditrysia</taxon>
        <taxon>Bombycoidea</taxon>
        <taxon>Lasiocampidae</taxon>
        <taxon>Dendrolimus</taxon>
    </lineage>
</organism>
<comment type="caution">
    <text evidence="1">The sequence shown here is derived from an EMBL/GenBank/DDBJ whole genome shotgun (WGS) entry which is preliminary data.</text>
</comment>
<proteinExistence type="predicted"/>
<dbReference type="Proteomes" id="UP000824533">
    <property type="component" value="Linkage Group LG02"/>
</dbReference>
<name>A0ACC1DH71_9NEOP</name>
<gene>
    <name evidence="1" type="ORF">K1T71_000974</name>
</gene>
<evidence type="ECO:0000313" key="1">
    <source>
        <dbReference type="EMBL" id="KAJ0182998.1"/>
    </source>
</evidence>